<reference evidence="7" key="2">
    <citation type="submission" date="2025-09" db="UniProtKB">
        <authorList>
            <consortium name="Ensembl"/>
        </authorList>
    </citation>
    <scope>IDENTIFICATION</scope>
</reference>
<dbReference type="SMART" id="SM00129">
    <property type="entry name" value="KISc"/>
    <property type="match status" value="1"/>
</dbReference>
<evidence type="ECO:0000259" key="6">
    <source>
        <dbReference type="PROSITE" id="PS50067"/>
    </source>
</evidence>
<keyword evidence="8" id="KW-1185">Reference proteome</keyword>
<dbReference type="InterPro" id="IPR036961">
    <property type="entry name" value="Kinesin_motor_dom_sf"/>
</dbReference>
<feature type="domain" description="Kinesin motor" evidence="6">
    <location>
        <begin position="18"/>
        <end position="323"/>
    </location>
</feature>
<dbReference type="GO" id="GO:0008017">
    <property type="term" value="F:microtubule binding"/>
    <property type="evidence" value="ECO:0007669"/>
    <property type="project" value="InterPro"/>
</dbReference>
<dbReference type="GO" id="GO:0003777">
    <property type="term" value="F:microtubule motor activity"/>
    <property type="evidence" value="ECO:0007669"/>
    <property type="project" value="InterPro"/>
</dbReference>
<dbReference type="PRINTS" id="PR00380">
    <property type="entry name" value="KINESINHEAVY"/>
</dbReference>
<evidence type="ECO:0000313" key="7">
    <source>
        <dbReference type="Ensembl" id="ENSABRP00000012824.1"/>
    </source>
</evidence>
<dbReference type="GO" id="GO:0007018">
    <property type="term" value="P:microtubule-based movement"/>
    <property type="evidence" value="ECO:0007669"/>
    <property type="project" value="InterPro"/>
</dbReference>
<dbReference type="InterPro" id="IPR027640">
    <property type="entry name" value="Kinesin-like_fam"/>
</dbReference>
<evidence type="ECO:0000256" key="3">
    <source>
        <dbReference type="ARBA" id="ARBA00022840"/>
    </source>
</evidence>
<dbReference type="Proteomes" id="UP000694426">
    <property type="component" value="Unplaced"/>
</dbReference>
<dbReference type="Pfam" id="PF00225">
    <property type="entry name" value="Kinesin"/>
    <property type="match status" value="1"/>
</dbReference>
<keyword evidence="2 5" id="KW-0547">Nucleotide-binding</keyword>
<keyword evidence="5" id="KW-0505">Motor protein</keyword>
<keyword evidence="4" id="KW-0206">Cytoskeleton</keyword>
<protein>
    <submittedName>
        <fullName evidence="7">Kinesin family member 12</fullName>
    </submittedName>
</protein>
<dbReference type="SUPFAM" id="SSF52540">
    <property type="entry name" value="P-loop containing nucleoside triphosphate hydrolases"/>
    <property type="match status" value="1"/>
</dbReference>
<accession>A0A8B9C2I5</accession>
<dbReference type="Ensembl" id="ENSABRT00000018390.1">
    <property type="protein sequence ID" value="ENSABRP00000012824.1"/>
    <property type="gene ID" value="ENSABRG00000011455.1"/>
</dbReference>
<dbReference type="PROSITE" id="PS50067">
    <property type="entry name" value="KINESIN_MOTOR_2"/>
    <property type="match status" value="1"/>
</dbReference>
<comment type="similarity">
    <text evidence="5">Belongs to the TRAFAC class myosin-kinesin ATPase superfamily. Kinesin family.</text>
</comment>
<organism evidence="7 8">
    <name type="scientific">Anser brachyrhynchus</name>
    <name type="common">Pink-footed goose</name>
    <dbReference type="NCBI Taxonomy" id="132585"/>
    <lineage>
        <taxon>Eukaryota</taxon>
        <taxon>Metazoa</taxon>
        <taxon>Chordata</taxon>
        <taxon>Craniata</taxon>
        <taxon>Vertebrata</taxon>
        <taxon>Euteleostomi</taxon>
        <taxon>Archelosauria</taxon>
        <taxon>Archosauria</taxon>
        <taxon>Dinosauria</taxon>
        <taxon>Saurischia</taxon>
        <taxon>Theropoda</taxon>
        <taxon>Coelurosauria</taxon>
        <taxon>Aves</taxon>
        <taxon>Neognathae</taxon>
        <taxon>Galloanserae</taxon>
        <taxon>Anseriformes</taxon>
        <taxon>Anatidae</taxon>
        <taxon>Anserinae</taxon>
        <taxon>Anser</taxon>
    </lineage>
</organism>
<dbReference type="PANTHER" id="PTHR47969">
    <property type="entry name" value="CHROMOSOME-ASSOCIATED KINESIN KIF4A-RELATED"/>
    <property type="match status" value="1"/>
</dbReference>
<dbReference type="GO" id="GO:0051231">
    <property type="term" value="P:spindle elongation"/>
    <property type="evidence" value="ECO:0007669"/>
    <property type="project" value="TreeGrafter"/>
</dbReference>
<name>A0A8B9C2I5_9AVES</name>
<dbReference type="GO" id="GO:0005524">
    <property type="term" value="F:ATP binding"/>
    <property type="evidence" value="ECO:0007669"/>
    <property type="project" value="UniProtKB-UniRule"/>
</dbReference>
<evidence type="ECO:0000256" key="2">
    <source>
        <dbReference type="ARBA" id="ARBA00022741"/>
    </source>
</evidence>
<dbReference type="GO" id="GO:0007052">
    <property type="term" value="P:mitotic spindle organization"/>
    <property type="evidence" value="ECO:0007669"/>
    <property type="project" value="TreeGrafter"/>
</dbReference>
<dbReference type="GeneTree" id="ENSGT00940000161216"/>
<reference evidence="7" key="1">
    <citation type="submission" date="2025-08" db="UniProtKB">
        <authorList>
            <consortium name="Ensembl"/>
        </authorList>
    </citation>
    <scope>IDENTIFICATION</scope>
</reference>
<gene>
    <name evidence="7" type="primary">KIF12</name>
</gene>
<sequence length="323" mass="35231">WCRRGAPRADPAPRVAVTAAAPVWVRPLTCTETRRGDRRVVHSLGAVVPPHPTPNHRHRPQEAVFEGSGMRQLVELAIDGFSCTVFAFGQTGSGKTYTLMGPLGQSEAQPAAPAVLGLMQRSFACLLEHSRSRSPSLALSASYLEIYNEQVRDLLSPGPPCALPLRWSKTRGFYAENQLSVDFESLEAIVDLLLQGSRRRRTSAHALNRHSSRSHALLTIHIRSRAVSTNPAPGTRGRAGEGPGSAAVSCSPRIPEWQRCHDGLQKVMGFGERRQRAGWQCHCPLLHGLCLCQGQFPALAAPTLAGKSPAWCRETRFHPQGEP</sequence>
<dbReference type="AlphaFoldDB" id="A0A8B9C2I5"/>
<dbReference type="Gene3D" id="3.40.850.10">
    <property type="entry name" value="Kinesin motor domain"/>
    <property type="match status" value="1"/>
</dbReference>
<comment type="subcellular location">
    <subcellularLocation>
        <location evidence="1">Cytoplasm</location>
        <location evidence="1">Cytoskeleton</location>
    </subcellularLocation>
</comment>
<dbReference type="GO" id="GO:0005875">
    <property type="term" value="C:microtubule associated complex"/>
    <property type="evidence" value="ECO:0007669"/>
    <property type="project" value="TreeGrafter"/>
</dbReference>
<evidence type="ECO:0000313" key="8">
    <source>
        <dbReference type="Proteomes" id="UP000694426"/>
    </source>
</evidence>
<dbReference type="PANTHER" id="PTHR47969:SF33">
    <property type="entry name" value="KINESIN-LIKE PROTEIN"/>
    <property type="match status" value="1"/>
</dbReference>
<evidence type="ECO:0000256" key="4">
    <source>
        <dbReference type="ARBA" id="ARBA00023212"/>
    </source>
</evidence>
<feature type="binding site" evidence="5">
    <location>
        <begin position="89"/>
        <end position="96"/>
    </location>
    <ligand>
        <name>ATP</name>
        <dbReference type="ChEBI" id="CHEBI:30616"/>
    </ligand>
</feature>
<evidence type="ECO:0000256" key="5">
    <source>
        <dbReference type="PROSITE-ProRule" id="PRU00283"/>
    </source>
</evidence>
<dbReference type="InterPro" id="IPR027417">
    <property type="entry name" value="P-loop_NTPase"/>
</dbReference>
<proteinExistence type="inferred from homology"/>
<keyword evidence="3 5" id="KW-0067">ATP-binding</keyword>
<keyword evidence="4" id="KW-0963">Cytoplasm</keyword>
<evidence type="ECO:0000256" key="1">
    <source>
        <dbReference type="ARBA" id="ARBA00004245"/>
    </source>
</evidence>
<dbReference type="InterPro" id="IPR001752">
    <property type="entry name" value="Kinesin_motor_dom"/>
</dbReference>